<dbReference type="OrthoDB" id="434519at2759"/>
<evidence type="ECO:0000313" key="10">
    <source>
        <dbReference type="Proteomes" id="UP000316726"/>
    </source>
</evidence>
<evidence type="ECO:0000256" key="1">
    <source>
        <dbReference type="ARBA" id="ARBA00004141"/>
    </source>
</evidence>
<feature type="transmembrane region" description="Helical" evidence="7">
    <location>
        <begin position="432"/>
        <end position="452"/>
    </location>
</feature>
<feature type="signal peptide" evidence="8">
    <location>
        <begin position="1"/>
        <end position="31"/>
    </location>
</feature>
<evidence type="ECO:0000256" key="3">
    <source>
        <dbReference type="ARBA" id="ARBA00022692"/>
    </source>
</evidence>
<feature type="transmembrane region" description="Helical" evidence="7">
    <location>
        <begin position="459"/>
        <end position="480"/>
    </location>
</feature>
<keyword evidence="4 7" id="KW-1133">Transmembrane helix</keyword>
<dbReference type="PANTHER" id="PTHR14255:SF3">
    <property type="entry name" value="SULFITE EXPORTER TAUE_SAFE FAMILY PROTEIN 5-RELATED"/>
    <property type="match status" value="1"/>
</dbReference>
<evidence type="ECO:0008006" key="11">
    <source>
        <dbReference type="Google" id="ProtNLM"/>
    </source>
</evidence>
<feature type="region of interest" description="Disordered" evidence="6">
    <location>
        <begin position="37"/>
        <end position="57"/>
    </location>
</feature>
<sequence>MARSRAGSWGVLRSNWVLLAACLLLASLASAAVRDDGRDRSESPLAGGGGRPPAFDEVQQQGGEAESIWTPLPTDPKGIAGLCLAVVFIAVAAGSGLGGGGVLVPLYITFFGINSMHAVALSNVTILGSSIMNVIINSRRAHPLVHSRRMIDWEVVLLLEPASILGTVLGGMMNKTFPVWLSMLLMMVFLALMTARTYKKAIKLYLLESRAMEANDVTPAESSFRGSRTHQDPVSWPPSRPGAHGAKTEPESPDVGTGSELVMGRKLSFLDLATNEKHFEPEEHPAYVALGDTLPLVESSLSQAEPLRPGPGVIAPMIALQASVGVLFLVKQASVCGSVLFWSITSCFLPLTVAFQLYSRWYLTGLHRKRLEARTRGGYAFVQGDCMWDASKFLFYPSVAVLAGVIAAWFGLGGGIVKGPLLMELGLLPEVVVATSSAMMLFTTLSTVCGYIAMRRLLVYYAVLLFSLALVTTLLAQLVLKRVINRLRRPSLVIFLFATVCLLGVLGVLLTSLEHVEHIFHGDVDGFRGICSEEN</sequence>
<dbReference type="AlphaFoldDB" id="A0A5B8MJT1"/>
<evidence type="ECO:0000256" key="2">
    <source>
        <dbReference type="ARBA" id="ARBA00009142"/>
    </source>
</evidence>
<keyword evidence="8" id="KW-0732">Signal</keyword>
<comment type="similarity">
    <text evidence="2">Belongs to the 4-toluene sulfonate uptake permease (TSUP) (TC 2.A.102) family.</text>
</comment>
<feature type="transmembrane region" description="Helical" evidence="7">
    <location>
        <begin position="339"/>
        <end position="359"/>
    </location>
</feature>
<evidence type="ECO:0000256" key="5">
    <source>
        <dbReference type="ARBA" id="ARBA00023136"/>
    </source>
</evidence>
<feature type="transmembrane region" description="Helical" evidence="7">
    <location>
        <begin position="492"/>
        <end position="513"/>
    </location>
</feature>
<evidence type="ECO:0000256" key="8">
    <source>
        <dbReference type="SAM" id="SignalP"/>
    </source>
</evidence>
<dbReference type="GO" id="GO:0016020">
    <property type="term" value="C:membrane"/>
    <property type="evidence" value="ECO:0007669"/>
    <property type="project" value="UniProtKB-SubCell"/>
</dbReference>
<feature type="transmembrane region" description="Helical" evidence="7">
    <location>
        <begin position="313"/>
        <end position="333"/>
    </location>
</feature>
<keyword evidence="3 7" id="KW-0812">Transmembrane</keyword>
<organism evidence="9 10">
    <name type="scientific">Chloropicon primus</name>
    <dbReference type="NCBI Taxonomy" id="1764295"/>
    <lineage>
        <taxon>Eukaryota</taxon>
        <taxon>Viridiplantae</taxon>
        <taxon>Chlorophyta</taxon>
        <taxon>Chloropicophyceae</taxon>
        <taxon>Chloropicales</taxon>
        <taxon>Chloropicaceae</taxon>
        <taxon>Chloropicon</taxon>
    </lineage>
</organism>
<feature type="region of interest" description="Disordered" evidence="6">
    <location>
        <begin position="217"/>
        <end position="257"/>
    </location>
</feature>
<protein>
    <recommendedName>
        <fullName evidence="11">Sulfite exporter TauE/SafE</fullName>
    </recommendedName>
</protein>
<keyword evidence="5 7" id="KW-0472">Membrane</keyword>
<dbReference type="EMBL" id="CP031037">
    <property type="protein sequence ID" value="QDZ20868.1"/>
    <property type="molecule type" value="Genomic_DNA"/>
</dbReference>
<dbReference type="Proteomes" id="UP000316726">
    <property type="component" value="Chromosome 4"/>
</dbReference>
<feature type="transmembrane region" description="Helical" evidence="7">
    <location>
        <begin position="79"/>
        <end position="106"/>
    </location>
</feature>
<evidence type="ECO:0000313" key="9">
    <source>
        <dbReference type="EMBL" id="QDZ20868.1"/>
    </source>
</evidence>
<dbReference type="GO" id="GO:0016567">
    <property type="term" value="P:protein ubiquitination"/>
    <property type="evidence" value="ECO:0007669"/>
    <property type="project" value="TreeGrafter"/>
</dbReference>
<reference evidence="9 10" key="1">
    <citation type="submission" date="2018-07" db="EMBL/GenBank/DDBJ databases">
        <title>The complete nuclear genome of the prasinophyte Chloropicon primus (CCMP1205).</title>
        <authorList>
            <person name="Pombert J.-F."/>
            <person name="Otis C."/>
            <person name="Turmel M."/>
            <person name="Lemieux C."/>
        </authorList>
    </citation>
    <scope>NUCLEOTIDE SEQUENCE [LARGE SCALE GENOMIC DNA]</scope>
    <source>
        <strain evidence="9 10">CCMP1205</strain>
    </source>
</reference>
<evidence type="ECO:0000256" key="4">
    <source>
        <dbReference type="ARBA" id="ARBA00022989"/>
    </source>
</evidence>
<dbReference type="InterPro" id="IPR002781">
    <property type="entry name" value="TM_pro_TauE-like"/>
</dbReference>
<evidence type="ECO:0000256" key="6">
    <source>
        <dbReference type="SAM" id="MobiDB-lite"/>
    </source>
</evidence>
<evidence type="ECO:0000256" key="7">
    <source>
        <dbReference type="SAM" id="Phobius"/>
    </source>
</evidence>
<accession>A0A5B8MJT1</accession>
<comment type="subcellular location">
    <subcellularLocation>
        <location evidence="1">Membrane</location>
        <topology evidence="1">Multi-pass membrane protein</topology>
    </subcellularLocation>
</comment>
<feature type="chain" id="PRO_5023019010" description="Sulfite exporter TauE/SafE" evidence="8">
    <location>
        <begin position="32"/>
        <end position="535"/>
    </location>
</feature>
<name>A0A5B8MJT1_9CHLO</name>
<dbReference type="PANTHER" id="PTHR14255">
    <property type="entry name" value="CEREBLON"/>
    <property type="match status" value="1"/>
</dbReference>
<gene>
    <name evidence="9" type="ORF">A3770_04p33860</name>
</gene>
<feature type="transmembrane region" description="Helical" evidence="7">
    <location>
        <begin position="118"/>
        <end position="136"/>
    </location>
</feature>
<dbReference type="GO" id="GO:0031464">
    <property type="term" value="C:Cul4A-RING E3 ubiquitin ligase complex"/>
    <property type="evidence" value="ECO:0007669"/>
    <property type="project" value="TreeGrafter"/>
</dbReference>
<dbReference type="STRING" id="1764295.A0A5B8MJT1"/>
<keyword evidence="10" id="KW-1185">Reference proteome</keyword>
<feature type="transmembrane region" description="Helical" evidence="7">
    <location>
        <begin position="393"/>
        <end position="412"/>
    </location>
</feature>
<feature type="transmembrane region" description="Helical" evidence="7">
    <location>
        <begin position="177"/>
        <end position="195"/>
    </location>
</feature>
<dbReference type="Pfam" id="PF01925">
    <property type="entry name" value="TauE"/>
    <property type="match status" value="1"/>
</dbReference>
<proteinExistence type="inferred from homology"/>